<dbReference type="EMBL" id="MU857780">
    <property type="protein sequence ID" value="KAK4243796.1"/>
    <property type="molecule type" value="Genomic_DNA"/>
</dbReference>
<organism evidence="3 4">
    <name type="scientific">Corynascus novoguineensis</name>
    <dbReference type="NCBI Taxonomy" id="1126955"/>
    <lineage>
        <taxon>Eukaryota</taxon>
        <taxon>Fungi</taxon>
        <taxon>Dikarya</taxon>
        <taxon>Ascomycota</taxon>
        <taxon>Pezizomycotina</taxon>
        <taxon>Sordariomycetes</taxon>
        <taxon>Sordariomycetidae</taxon>
        <taxon>Sordariales</taxon>
        <taxon>Chaetomiaceae</taxon>
        <taxon>Corynascus</taxon>
    </lineage>
</organism>
<evidence type="ECO:0000313" key="4">
    <source>
        <dbReference type="Proteomes" id="UP001303647"/>
    </source>
</evidence>
<name>A0AAN7HBK7_9PEZI</name>
<protein>
    <submittedName>
        <fullName evidence="3">Uncharacterized protein</fullName>
    </submittedName>
</protein>
<keyword evidence="2" id="KW-0812">Transmembrane</keyword>
<accession>A0AAN7HBK7</accession>
<sequence length="110" mass="11140">MRPVQATAIRTALRPAHQHAPRIIPTSAQARLASTGSGGSSSPGYGSGPGGDVGDKGTAKVYNKDGTDPNKKNLVYLGLGALGLGGVYAMFMAKPEKVAEKAQGTSSSAR</sequence>
<reference evidence="3" key="1">
    <citation type="journal article" date="2023" name="Mol. Phylogenet. Evol.">
        <title>Genome-scale phylogeny and comparative genomics of the fungal order Sordariales.</title>
        <authorList>
            <person name="Hensen N."/>
            <person name="Bonometti L."/>
            <person name="Westerberg I."/>
            <person name="Brannstrom I.O."/>
            <person name="Guillou S."/>
            <person name="Cros-Aarteil S."/>
            <person name="Calhoun S."/>
            <person name="Haridas S."/>
            <person name="Kuo A."/>
            <person name="Mondo S."/>
            <person name="Pangilinan J."/>
            <person name="Riley R."/>
            <person name="LaButti K."/>
            <person name="Andreopoulos B."/>
            <person name="Lipzen A."/>
            <person name="Chen C."/>
            <person name="Yan M."/>
            <person name="Daum C."/>
            <person name="Ng V."/>
            <person name="Clum A."/>
            <person name="Steindorff A."/>
            <person name="Ohm R.A."/>
            <person name="Martin F."/>
            <person name="Silar P."/>
            <person name="Natvig D.O."/>
            <person name="Lalanne C."/>
            <person name="Gautier V."/>
            <person name="Ament-Velasquez S.L."/>
            <person name="Kruys A."/>
            <person name="Hutchinson M.I."/>
            <person name="Powell A.J."/>
            <person name="Barry K."/>
            <person name="Miller A.N."/>
            <person name="Grigoriev I.V."/>
            <person name="Debuchy R."/>
            <person name="Gladieux P."/>
            <person name="Hiltunen Thoren M."/>
            <person name="Johannesson H."/>
        </authorList>
    </citation>
    <scope>NUCLEOTIDE SEQUENCE</scope>
    <source>
        <strain evidence="3">CBS 359.72</strain>
    </source>
</reference>
<dbReference type="Proteomes" id="UP001303647">
    <property type="component" value="Unassembled WGS sequence"/>
</dbReference>
<reference evidence="3" key="2">
    <citation type="submission" date="2023-05" db="EMBL/GenBank/DDBJ databases">
        <authorList>
            <consortium name="Lawrence Berkeley National Laboratory"/>
            <person name="Steindorff A."/>
            <person name="Hensen N."/>
            <person name="Bonometti L."/>
            <person name="Westerberg I."/>
            <person name="Brannstrom I.O."/>
            <person name="Guillou S."/>
            <person name="Cros-Aarteil S."/>
            <person name="Calhoun S."/>
            <person name="Haridas S."/>
            <person name="Kuo A."/>
            <person name="Mondo S."/>
            <person name="Pangilinan J."/>
            <person name="Riley R."/>
            <person name="Labutti K."/>
            <person name="Andreopoulos B."/>
            <person name="Lipzen A."/>
            <person name="Chen C."/>
            <person name="Yanf M."/>
            <person name="Daum C."/>
            <person name="Ng V."/>
            <person name="Clum A."/>
            <person name="Ohm R."/>
            <person name="Martin F."/>
            <person name="Silar P."/>
            <person name="Natvig D."/>
            <person name="Lalanne C."/>
            <person name="Gautier V."/>
            <person name="Ament-Velasquez S.L."/>
            <person name="Kruys A."/>
            <person name="Hutchinson M.I."/>
            <person name="Powell A.J."/>
            <person name="Barry K."/>
            <person name="Miller A.N."/>
            <person name="Grigoriev I.V."/>
            <person name="Debuchy R."/>
            <person name="Gladieux P."/>
            <person name="Thoren M.H."/>
            <person name="Johannesson H."/>
        </authorList>
    </citation>
    <scope>NUCLEOTIDE SEQUENCE</scope>
    <source>
        <strain evidence="3">CBS 359.72</strain>
    </source>
</reference>
<evidence type="ECO:0000313" key="3">
    <source>
        <dbReference type="EMBL" id="KAK4243796.1"/>
    </source>
</evidence>
<keyword evidence="4" id="KW-1185">Reference proteome</keyword>
<keyword evidence="2" id="KW-0472">Membrane</keyword>
<evidence type="ECO:0000256" key="1">
    <source>
        <dbReference type="SAM" id="MobiDB-lite"/>
    </source>
</evidence>
<proteinExistence type="predicted"/>
<feature type="region of interest" description="Disordered" evidence="1">
    <location>
        <begin position="1"/>
        <end position="73"/>
    </location>
</feature>
<comment type="caution">
    <text evidence="3">The sequence shown here is derived from an EMBL/GenBank/DDBJ whole genome shotgun (WGS) entry which is preliminary data.</text>
</comment>
<feature type="compositionally biased region" description="Gly residues" evidence="1">
    <location>
        <begin position="36"/>
        <end position="52"/>
    </location>
</feature>
<feature type="compositionally biased region" description="Basic and acidic residues" evidence="1">
    <location>
        <begin position="53"/>
        <end position="71"/>
    </location>
</feature>
<keyword evidence="2" id="KW-1133">Transmembrane helix</keyword>
<dbReference type="AlphaFoldDB" id="A0AAN7HBK7"/>
<evidence type="ECO:0000256" key="2">
    <source>
        <dbReference type="SAM" id="Phobius"/>
    </source>
</evidence>
<feature type="transmembrane region" description="Helical" evidence="2">
    <location>
        <begin position="74"/>
        <end position="93"/>
    </location>
</feature>
<gene>
    <name evidence="3" type="ORF">C7999DRAFT_35854</name>
</gene>